<keyword evidence="2" id="KW-1185">Reference proteome</keyword>
<dbReference type="AlphaFoldDB" id="A0AAV6UA45"/>
<protein>
    <submittedName>
        <fullName evidence="1">Uncharacterized protein</fullName>
    </submittedName>
</protein>
<proteinExistence type="predicted"/>
<gene>
    <name evidence="1" type="ORF">JTE90_004687</name>
</gene>
<name>A0AAV6UA45_9ARAC</name>
<accession>A0AAV6UA45</accession>
<comment type="caution">
    <text evidence="1">The sequence shown here is derived from an EMBL/GenBank/DDBJ whole genome shotgun (WGS) entry which is preliminary data.</text>
</comment>
<dbReference type="Proteomes" id="UP000827092">
    <property type="component" value="Unassembled WGS sequence"/>
</dbReference>
<evidence type="ECO:0000313" key="2">
    <source>
        <dbReference type="Proteomes" id="UP000827092"/>
    </source>
</evidence>
<dbReference type="EMBL" id="JAFNEN010000553">
    <property type="protein sequence ID" value="KAG8180728.1"/>
    <property type="molecule type" value="Genomic_DNA"/>
</dbReference>
<sequence>MVKSTASEKSHKFDIYVQLRSRGENHRSIFNPNAAAANKSNSFRICIFSIHQNSRQNSIYERTFPFGNVSLERDGPEHSKDNLNCPKSRFRRRLGLRGLKSQ</sequence>
<evidence type="ECO:0000313" key="1">
    <source>
        <dbReference type="EMBL" id="KAG8180728.1"/>
    </source>
</evidence>
<reference evidence="1 2" key="1">
    <citation type="journal article" date="2022" name="Nat. Ecol. Evol.">
        <title>A masculinizing supergene underlies an exaggerated male reproductive morph in a spider.</title>
        <authorList>
            <person name="Hendrickx F."/>
            <person name="De Corte Z."/>
            <person name="Sonet G."/>
            <person name="Van Belleghem S.M."/>
            <person name="Kostlbacher S."/>
            <person name="Vangestel C."/>
        </authorList>
    </citation>
    <scope>NUCLEOTIDE SEQUENCE [LARGE SCALE GENOMIC DNA]</scope>
    <source>
        <strain evidence="1">W744_W776</strain>
    </source>
</reference>
<organism evidence="1 2">
    <name type="scientific">Oedothorax gibbosus</name>
    <dbReference type="NCBI Taxonomy" id="931172"/>
    <lineage>
        <taxon>Eukaryota</taxon>
        <taxon>Metazoa</taxon>
        <taxon>Ecdysozoa</taxon>
        <taxon>Arthropoda</taxon>
        <taxon>Chelicerata</taxon>
        <taxon>Arachnida</taxon>
        <taxon>Araneae</taxon>
        <taxon>Araneomorphae</taxon>
        <taxon>Entelegynae</taxon>
        <taxon>Araneoidea</taxon>
        <taxon>Linyphiidae</taxon>
        <taxon>Erigoninae</taxon>
        <taxon>Oedothorax</taxon>
    </lineage>
</organism>